<name>A0ABQ5TRV7_9GAMM</name>
<proteinExistence type="inferred from homology"/>
<sequence>MEQLNMAEFTPQPSCADDVDHNNLTVKQASQRIHDLLSPISSWQKVSLRQALGQILHQSVVSPRQVPPYNNSAMDGYALRSADIQNAPFSLTNIGVAFAGKPYQGRVEDGQCIRIMTGAKIPDDCDTVVMQEQVQSNEDMVTVHTDLKAGQNVRLAGEDIDSGDTVLPAGRRLTAADLGLLASLGIAEVVTYRPLRVAFFSTGDELCGLGEHLADGQIYDSNRYTLYGMLSQLNIDVIDMGVIPDNRPALRIALQQAATDADVIISSGGVSVGDADYVKDMLAELGEVNFWKIAMRPGRPLAFGQIGEAMFFGLPGNPVSVMVTFYQFVQPALKRLAGETDSDPIIFKVPCDNVIKKRAGRFEFQRGILFRNNEGQLRVSTTGAQGSGILRSMSMANCFILLEENCDGLSAGSLVNVQPFAGLV</sequence>
<dbReference type="SUPFAM" id="SSF53218">
    <property type="entry name" value="Molybdenum cofactor biosynthesis proteins"/>
    <property type="match status" value="1"/>
</dbReference>
<evidence type="ECO:0000256" key="5">
    <source>
        <dbReference type="ARBA" id="ARBA00047317"/>
    </source>
</evidence>
<reference evidence="8" key="2">
    <citation type="submission" date="2023-01" db="EMBL/GenBank/DDBJ databases">
        <title>Draft genome sequence of Methylophaga thalassica strain NBRC 102424.</title>
        <authorList>
            <person name="Sun Q."/>
            <person name="Mori K."/>
        </authorList>
    </citation>
    <scope>NUCLEOTIDE SEQUENCE</scope>
    <source>
        <strain evidence="8">NBRC 102424</strain>
    </source>
</reference>
<dbReference type="PANTHER" id="PTHR10192">
    <property type="entry name" value="MOLYBDOPTERIN BIOSYNTHESIS PROTEIN"/>
    <property type="match status" value="1"/>
</dbReference>
<keyword evidence="6" id="KW-0808">Transferase</keyword>
<dbReference type="Gene3D" id="2.170.190.11">
    <property type="entry name" value="Molybdopterin biosynthesis moea protein, domain 3"/>
    <property type="match status" value="1"/>
</dbReference>
<evidence type="ECO:0000259" key="7">
    <source>
        <dbReference type="SMART" id="SM00852"/>
    </source>
</evidence>
<comment type="cofactor">
    <cofactor evidence="6">
        <name>Mg(2+)</name>
        <dbReference type="ChEBI" id="CHEBI:18420"/>
    </cofactor>
</comment>
<dbReference type="SUPFAM" id="SSF63882">
    <property type="entry name" value="MoeA N-terminal region -like"/>
    <property type="match status" value="1"/>
</dbReference>
<dbReference type="InterPro" id="IPR036135">
    <property type="entry name" value="MoeA_linker/N_sf"/>
</dbReference>
<keyword evidence="9" id="KW-1185">Reference proteome</keyword>
<dbReference type="InterPro" id="IPR008284">
    <property type="entry name" value="MoCF_biosynth_CS"/>
</dbReference>
<dbReference type="InterPro" id="IPR036425">
    <property type="entry name" value="MoaB/Mog-like_dom_sf"/>
</dbReference>
<dbReference type="Pfam" id="PF00994">
    <property type="entry name" value="MoCF_biosynth"/>
    <property type="match status" value="1"/>
</dbReference>
<comment type="similarity">
    <text evidence="3 6">Belongs to the MoeA family.</text>
</comment>
<dbReference type="InterPro" id="IPR005110">
    <property type="entry name" value="MoeA_linker/N"/>
</dbReference>
<dbReference type="Gene3D" id="3.40.980.10">
    <property type="entry name" value="MoaB/Mog-like domain"/>
    <property type="match status" value="1"/>
</dbReference>
<evidence type="ECO:0000313" key="9">
    <source>
        <dbReference type="Proteomes" id="UP001161423"/>
    </source>
</evidence>
<dbReference type="SUPFAM" id="SSF63867">
    <property type="entry name" value="MoeA C-terminal domain-like"/>
    <property type="match status" value="1"/>
</dbReference>
<dbReference type="Proteomes" id="UP001161423">
    <property type="component" value="Unassembled WGS sequence"/>
</dbReference>
<evidence type="ECO:0000313" key="8">
    <source>
        <dbReference type="EMBL" id="GLP98332.1"/>
    </source>
</evidence>
<evidence type="ECO:0000256" key="3">
    <source>
        <dbReference type="ARBA" id="ARBA00010763"/>
    </source>
</evidence>
<dbReference type="PANTHER" id="PTHR10192:SF5">
    <property type="entry name" value="GEPHYRIN"/>
    <property type="match status" value="1"/>
</dbReference>
<dbReference type="Gene3D" id="2.40.340.10">
    <property type="entry name" value="MoeA, C-terminal, domain IV"/>
    <property type="match status" value="1"/>
</dbReference>
<comment type="pathway">
    <text evidence="2 6">Cofactor biosynthesis; molybdopterin biosynthesis.</text>
</comment>
<dbReference type="InterPro" id="IPR001453">
    <property type="entry name" value="MoaB/Mog_dom"/>
</dbReference>
<evidence type="ECO:0000256" key="1">
    <source>
        <dbReference type="ARBA" id="ARBA00002901"/>
    </source>
</evidence>
<gene>
    <name evidence="8" type="primary">moeA</name>
    <name evidence="8" type="ORF">GCM10007891_01860</name>
</gene>
<dbReference type="Gene3D" id="3.90.105.10">
    <property type="entry name" value="Molybdopterin biosynthesis moea protein, domain 2"/>
    <property type="match status" value="1"/>
</dbReference>
<protein>
    <recommendedName>
        <fullName evidence="6">Molybdopterin molybdenumtransferase</fullName>
        <ecNumber evidence="6">2.10.1.1</ecNumber>
    </recommendedName>
</protein>
<feature type="domain" description="MoaB/Mog" evidence="7">
    <location>
        <begin position="198"/>
        <end position="335"/>
    </location>
</feature>
<keyword evidence="6" id="KW-0479">Metal-binding</keyword>
<dbReference type="NCBIfam" id="NF045515">
    <property type="entry name" value="Glp_gephyrin"/>
    <property type="match status" value="1"/>
</dbReference>
<dbReference type="InterPro" id="IPR005111">
    <property type="entry name" value="MoeA_C_domain_IV"/>
</dbReference>
<reference evidence="8" key="1">
    <citation type="journal article" date="2014" name="Int. J. Syst. Evol. Microbiol.">
        <title>Complete genome of a new Firmicutes species belonging to the dominant human colonic microbiota ('Ruminococcus bicirculans') reveals two chromosomes and a selective capacity to utilize plant glucans.</title>
        <authorList>
            <consortium name="NISC Comparative Sequencing Program"/>
            <person name="Wegmann U."/>
            <person name="Louis P."/>
            <person name="Goesmann A."/>
            <person name="Henrissat B."/>
            <person name="Duncan S.H."/>
            <person name="Flint H.J."/>
        </authorList>
    </citation>
    <scope>NUCLEOTIDE SEQUENCE</scope>
    <source>
        <strain evidence="8">NBRC 102424</strain>
    </source>
</reference>
<dbReference type="NCBIfam" id="NF011060">
    <property type="entry name" value="PRK14491.1"/>
    <property type="match status" value="1"/>
</dbReference>
<keyword evidence="4 6" id="KW-0501">Molybdenum cofactor biosynthesis</keyword>
<comment type="caution">
    <text evidence="8">The sequence shown here is derived from an EMBL/GenBank/DDBJ whole genome shotgun (WGS) entry which is preliminary data.</text>
</comment>
<dbReference type="PROSITE" id="PS01079">
    <property type="entry name" value="MOCF_BIOSYNTHESIS_2"/>
    <property type="match status" value="1"/>
</dbReference>
<dbReference type="NCBIfam" id="TIGR00177">
    <property type="entry name" value="molyb_syn"/>
    <property type="match status" value="1"/>
</dbReference>
<keyword evidence="6" id="KW-0500">Molybdenum</keyword>
<dbReference type="CDD" id="cd00887">
    <property type="entry name" value="MoeA"/>
    <property type="match status" value="1"/>
</dbReference>
<evidence type="ECO:0000256" key="4">
    <source>
        <dbReference type="ARBA" id="ARBA00023150"/>
    </source>
</evidence>
<dbReference type="InterPro" id="IPR038987">
    <property type="entry name" value="MoeA-like"/>
</dbReference>
<dbReference type="Pfam" id="PF03453">
    <property type="entry name" value="MoeA_N"/>
    <property type="match status" value="1"/>
</dbReference>
<comment type="catalytic activity">
    <reaction evidence="5">
        <text>adenylyl-molybdopterin + molybdate = Mo-molybdopterin + AMP + H(+)</text>
        <dbReference type="Rhea" id="RHEA:35047"/>
        <dbReference type="ChEBI" id="CHEBI:15378"/>
        <dbReference type="ChEBI" id="CHEBI:36264"/>
        <dbReference type="ChEBI" id="CHEBI:62727"/>
        <dbReference type="ChEBI" id="CHEBI:71302"/>
        <dbReference type="ChEBI" id="CHEBI:456215"/>
        <dbReference type="EC" id="2.10.1.1"/>
    </reaction>
</comment>
<accession>A0ABQ5TRV7</accession>
<dbReference type="EC" id="2.10.1.1" evidence="6"/>
<dbReference type="Pfam" id="PF03454">
    <property type="entry name" value="MoeA_C"/>
    <property type="match status" value="1"/>
</dbReference>
<evidence type="ECO:0000256" key="6">
    <source>
        <dbReference type="RuleBase" id="RU365090"/>
    </source>
</evidence>
<dbReference type="SMART" id="SM00852">
    <property type="entry name" value="MoCF_biosynth"/>
    <property type="match status" value="1"/>
</dbReference>
<comment type="function">
    <text evidence="1 6">Catalyzes the insertion of molybdate into adenylated molybdopterin with the concomitant release of AMP.</text>
</comment>
<dbReference type="InterPro" id="IPR036688">
    <property type="entry name" value="MoeA_C_domain_IV_sf"/>
</dbReference>
<dbReference type="EMBL" id="BSND01000003">
    <property type="protein sequence ID" value="GLP98332.1"/>
    <property type="molecule type" value="Genomic_DNA"/>
</dbReference>
<evidence type="ECO:0000256" key="2">
    <source>
        <dbReference type="ARBA" id="ARBA00005046"/>
    </source>
</evidence>
<organism evidence="8 9">
    <name type="scientific">Methylophaga thalassica</name>
    <dbReference type="NCBI Taxonomy" id="40223"/>
    <lineage>
        <taxon>Bacteria</taxon>
        <taxon>Pseudomonadati</taxon>
        <taxon>Pseudomonadota</taxon>
        <taxon>Gammaproteobacteria</taxon>
        <taxon>Thiotrichales</taxon>
        <taxon>Piscirickettsiaceae</taxon>
        <taxon>Methylophaga</taxon>
    </lineage>
</organism>
<keyword evidence="6" id="KW-0460">Magnesium</keyword>